<accession>A0A139SVY1</accession>
<dbReference type="Pfam" id="PF00126">
    <property type="entry name" value="HTH_1"/>
    <property type="match status" value="1"/>
</dbReference>
<dbReference type="GO" id="GO:0003700">
    <property type="term" value="F:DNA-binding transcription factor activity"/>
    <property type="evidence" value="ECO:0007669"/>
    <property type="project" value="InterPro"/>
</dbReference>
<dbReference type="InterPro" id="IPR036388">
    <property type="entry name" value="WH-like_DNA-bd_sf"/>
</dbReference>
<dbReference type="Pfam" id="PF03466">
    <property type="entry name" value="LysR_substrate"/>
    <property type="match status" value="1"/>
</dbReference>
<dbReference type="PANTHER" id="PTHR30126:SF98">
    <property type="entry name" value="HTH-TYPE TRANSCRIPTIONAL ACTIVATOR BAUR"/>
    <property type="match status" value="1"/>
</dbReference>
<dbReference type="PROSITE" id="PS50931">
    <property type="entry name" value="HTH_LYSR"/>
    <property type="match status" value="1"/>
</dbReference>
<feature type="domain" description="HTH lysR-type" evidence="5">
    <location>
        <begin position="6"/>
        <end position="63"/>
    </location>
</feature>
<comment type="similarity">
    <text evidence="1">Belongs to the LysR transcriptional regulatory family.</text>
</comment>
<evidence type="ECO:0000313" key="6">
    <source>
        <dbReference type="EMBL" id="KXU38733.1"/>
    </source>
</evidence>
<name>A0A139SVY1_9GAMM</name>
<dbReference type="Gene3D" id="3.40.190.10">
    <property type="entry name" value="Periplasmic binding protein-like II"/>
    <property type="match status" value="2"/>
</dbReference>
<dbReference type="OrthoDB" id="8587655at2"/>
<dbReference type="SUPFAM" id="SSF53850">
    <property type="entry name" value="Periplasmic binding protein-like II"/>
    <property type="match status" value="1"/>
</dbReference>
<evidence type="ECO:0000256" key="4">
    <source>
        <dbReference type="ARBA" id="ARBA00023163"/>
    </source>
</evidence>
<evidence type="ECO:0000256" key="2">
    <source>
        <dbReference type="ARBA" id="ARBA00023015"/>
    </source>
</evidence>
<dbReference type="RefSeq" id="WP_068388572.1">
    <property type="nucleotide sequence ID" value="NZ_LSZO01000087.1"/>
</dbReference>
<dbReference type="CDD" id="cd05466">
    <property type="entry name" value="PBP2_LTTR_substrate"/>
    <property type="match status" value="1"/>
</dbReference>
<organism evidence="6 7">
    <name type="scientific">Ventosimonas gracilis</name>
    <dbReference type="NCBI Taxonomy" id="1680762"/>
    <lineage>
        <taxon>Bacteria</taxon>
        <taxon>Pseudomonadati</taxon>
        <taxon>Pseudomonadota</taxon>
        <taxon>Gammaproteobacteria</taxon>
        <taxon>Pseudomonadales</taxon>
        <taxon>Ventosimonadaceae</taxon>
        <taxon>Ventosimonas</taxon>
    </lineage>
</organism>
<evidence type="ECO:0000313" key="7">
    <source>
        <dbReference type="Proteomes" id="UP000072660"/>
    </source>
</evidence>
<dbReference type="InterPro" id="IPR005119">
    <property type="entry name" value="LysR_subst-bd"/>
</dbReference>
<dbReference type="FunFam" id="1.10.10.10:FF:000001">
    <property type="entry name" value="LysR family transcriptional regulator"/>
    <property type="match status" value="1"/>
</dbReference>
<keyword evidence="2" id="KW-0805">Transcription regulation</keyword>
<dbReference type="AlphaFoldDB" id="A0A139SVY1"/>
<dbReference type="InterPro" id="IPR036390">
    <property type="entry name" value="WH_DNA-bd_sf"/>
</dbReference>
<evidence type="ECO:0000256" key="1">
    <source>
        <dbReference type="ARBA" id="ARBA00009437"/>
    </source>
</evidence>
<comment type="caution">
    <text evidence="6">The sequence shown here is derived from an EMBL/GenBank/DDBJ whole genome shotgun (WGS) entry which is preliminary data.</text>
</comment>
<dbReference type="SUPFAM" id="SSF46785">
    <property type="entry name" value="Winged helix' DNA-binding domain"/>
    <property type="match status" value="1"/>
</dbReference>
<dbReference type="Gene3D" id="1.10.10.10">
    <property type="entry name" value="Winged helix-like DNA-binding domain superfamily/Winged helix DNA-binding domain"/>
    <property type="match status" value="1"/>
</dbReference>
<dbReference type="GO" id="GO:0000976">
    <property type="term" value="F:transcription cis-regulatory region binding"/>
    <property type="evidence" value="ECO:0007669"/>
    <property type="project" value="TreeGrafter"/>
</dbReference>
<protein>
    <submittedName>
        <fullName evidence="6">LysR family transcriptional regulator</fullName>
    </submittedName>
</protein>
<evidence type="ECO:0000259" key="5">
    <source>
        <dbReference type="PROSITE" id="PS50931"/>
    </source>
</evidence>
<gene>
    <name evidence="6" type="ORF">AXE65_12140</name>
</gene>
<dbReference type="Proteomes" id="UP000072660">
    <property type="component" value="Unassembled WGS sequence"/>
</dbReference>
<keyword evidence="3" id="KW-0238">DNA-binding</keyword>
<proteinExistence type="inferred from homology"/>
<dbReference type="InterPro" id="IPR000847">
    <property type="entry name" value="LysR_HTH_N"/>
</dbReference>
<sequence length="304" mass="33990">MKAALPDLKLLQVFVAVARCQGFANAQQELQLSAPAISNYMSQLEAQLGVVLCHRGRSGFKLTSRGEQFYQQCLQLLGRLEDFDRYAQSLKGELRGTFRLGTLDAMADHPSLPLAAAIGLYGRQHPAVHLNLVILPPWELQLAVADDRLDLAIGAFPAQMNGLLYQPLYLEQHYLYCGQSHALFGKQNVSTAQIARQRMVSRSYWNQAELARHGFRHSEATVETMEAQLILVLSGAWMGYLPQHYAQPWVERGKLHALNPGIFAYQSPFSLIVRKSRVREPLIQAFKTALQTAGLEGDAFKTNN</sequence>
<keyword evidence="4" id="KW-0804">Transcription</keyword>
<dbReference type="EMBL" id="LSZO01000087">
    <property type="protein sequence ID" value="KXU38733.1"/>
    <property type="molecule type" value="Genomic_DNA"/>
</dbReference>
<evidence type="ECO:0000256" key="3">
    <source>
        <dbReference type="ARBA" id="ARBA00023125"/>
    </source>
</evidence>
<dbReference type="PANTHER" id="PTHR30126">
    <property type="entry name" value="HTH-TYPE TRANSCRIPTIONAL REGULATOR"/>
    <property type="match status" value="1"/>
</dbReference>
<keyword evidence="7" id="KW-1185">Reference proteome</keyword>
<reference evidence="6 7" key="1">
    <citation type="submission" date="2016-02" db="EMBL/GenBank/DDBJ databases">
        <authorList>
            <person name="Wen L."/>
            <person name="He K."/>
            <person name="Yang H."/>
        </authorList>
    </citation>
    <scope>NUCLEOTIDE SEQUENCE [LARGE SCALE GENOMIC DNA]</scope>
    <source>
        <strain evidence="6 7">CV58</strain>
    </source>
</reference>